<protein>
    <submittedName>
        <fullName evidence="5">AraC family transcriptional regulator</fullName>
    </submittedName>
</protein>
<dbReference type="EMBL" id="CABVPW010000096">
    <property type="protein sequence ID" value="VWC52797.1"/>
    <property type="molecule type" value="Genomic_DNA"/>
</dbReference>
<dbReference type="GO" id="GO:0043565">
    <property type="term" value="F:sequence-specific DNA binding"/>
    <property type="evidence" value="ECO:0007669"/>
    <property type="project" value="InterPro"/>
</dbReference>
<organism evidence="5 6">
    <name type="scientific">Burkholderia lata (strain ATCC 17760 / DSM 23089 / LMG 22485 / NCIMB 9086 / R18194 / 383)</name>
    <dbReference type="NCBI Taxonomy" id="482957"/>
    <lineage>
        <taxon>Bacteria</taxon>
        <taxon>Pseudomonadati</taxon>
        <taxon>Pseudomonadota</taxon>
        <taxon>Betaproteobacteria</taxon>
        <taxon>Burkholderiales</taxon>
        <taxon>Burkholderiaceae</taxon>
        <taxon>Burkholderia</taxon>
        <taxon>Burkholderia cepacia complex</taxon>
    </lineage>
</organism>
<dbReference type="PANTHER" id="PTHR46796:SF2">
    <property type="entry name" value="TRANSCRIPTIONAL REGULATORY PROTEIN"/>
    <property type="match status" value="1"/>
</dbReference>
<dbReference type="PROSITE" id="PS01124">
    <property type="entry name" value="HTH_ARAC_FAMILY_2"/>
    <property type="match status" value="1"/>
</dbReference>
<evidence type="ECO:0000313" key="5">
    <source>
        <dbReference type="EMBL" id="VWC52797.1"/>
    </source>
</evidence>
<dbReference type="Gene3D" id="1.10.10.60">
    <property type="entry name" value="Homeodomain-like"/>
    <property type="match status" value="2"/>
</dbReference>
<sequence>MRVERMKSRMLDELTASLDLAELANVVGVSKFHAARIFSLEIGMAPHAWRNQDRLARACDARRAGMPATDVAATFGFADQNHFNRHFKKANGVAPSRWSDTR</sequence>
<dbReference type="GO" id="GO:0003700">
    <property type="term" value="F:DNA-binding transcription factor activity"/>
    <property type="evidence" value="ECO:0007669"/>
    <property type="project" value="InterPro"/>
</dbReference>
<feature type="domain" description="HTH araC/xylS-type" evidence="4">
    <location>
        <begin position="4"/>
        <end position="101"/>
    </location>
</feature>
<accession>A0A6P2T3F1</accession>
<evidence type="ECO:0000259" key="4">
    <source>
        <dbReference type="PROSITE" id="PS01124"/>
    </source>
</evidence>
<proteinExistence type="predicted"/>
<evidence type="ECO:0000256" key="3">
    <source>
        <dbReference type="ARBA" id="ARBA00023163"/>
    </source>
</evidence>
<evidence type="ECO:0000313" key="6">
    <source>
        <dbReference type="Proteomes" id="UP000494218"/>
    </source>
</evidence>
<name>A0A6P2T3F1_BURL3</name>
<keyword evidence="3" id="KW-0804">Transcription</keyword>
<dbReference type="InterPro" id="IPR018060">
    <property type="entry name" value="HTH_AraC"/>
</dbReference>
<gene>
    <name evidence="5" type="ORF">BLA23254_08068</name>
</gene>
<dbReference type="Proteomes" id="UP000494218">
    <property type="component" value="Unassembled WGS sequence"/>
</dbReference>
<dbReference type="PRINTS" id="PR00032">
    <property type="entry name" value="HTHARAC"/>
</dbReference>
<dbReference type="AlphaFoldDB" id="A0A6P2T3F1"/>
<reference evidence="5 6" key="1">
    <citation type="submission" date="2019-09" db="EMBL/GenBank/DDBJ databases">
        <authorList>
            <person name="Depoorter E."/>
        </authorList>
    </citation>
    <scope>NUCLEOTIDE SEQUENCE [LARGE SCALE GENOMIC DNA]</scope>
    <source>
        <strain evidence="5">LMG 23254</strain>
    </source>
</reference>
<dbReference type="InterPro" id="IPR050204">
    <property type="entry name" value="AraC_XylS_family_regulators"/>
</dbReference>
<dbReference type="InterPro" id="IPR020449">
    <property type="entry name" value="Tscrpt_reg_AraC-type_HTH"/>
</dbReference>
<keyword evidence="2" id="KW-0238">DNA-binding</keyword>
<dbReference type="InterPro" id="IPR009057">
    <property type="entry name" value="Homeodomain-like_sf"/>
</dbReference>
<evidence type="ECO:0000256" key="1">
    <source>
        <dbReference type="ARBA" id="ARBA00023015"/>
    </source>
</evidence>
<keyword evidence="1" id="KW-0805">Transcription regulation</keyword>
<dbReference type="SUPFAM" id="SSF46689">
    <property type="entry name" value="Homeodomain-like"/>
    <property type="match status" value="2"/>
</dbReference>
<dbReference type="SMART" id="SM00342">
    <property type="entry name" value="HTH_ARAC"/>
    <property type="match status" value="1"/>
</dbReference>
<dbReference type="Pfam" id="PF12833">
    <property type="entry name" value="HTH_18"/>
    <property type="match status" value="1"/>
</dbReference>
<evidence type="ECO:0000256" key="2">
    <source>
        <dbReference type="ARBA" id="ARBA00023125"/>
    </source>
</evidence>
<dbReference type="PANTHER" id="PTHR46796">
    <property type="entry name" value="HTH-TYPE TRANSCRIPTIONAL ACTIVATOR RHAS-RELATED"/>
    <property type="match status" value="1"/>
</dbReference>